<evidence type="ECO:0000313" key="2">
    <source>
        <dbReference type="EMBL" id="BBM85167.1"/>
    </source>
</evidence>
<dbReference type="NCBIfam" id="TIGR02595">
    <property type="entry name" value="PEP_CTERM"/>
    <property type="match status" value="1"/>
</dbReference>
<dbReference type="EMBL" id="AP019860">
    <property type="protein sequence ID" value="BBM85167.1"/>
    <property type="molecule type" value="Genomic_DNA"/>
</dbReference>
<dbReference type="OrthoDB" id="8565395at2"/>
<dbReference type="InterPro" id="IPR013424">
    <property type="entry name" value="Ice-binding_C"/>
</dbReference>
<organism evidence="2 3">
    <name type="scientific">Uabimicrobium amorphum</name>
    <dbReference type="NCBI Taxonomy" id="2596890"/>
    <lineage>
        <taxon>Bacteria</taxon>
        <taxon>Pseudomonadati</taxon>
        <taxon>Planctomycetota</taxon>
        <taxon>Candidatus Uabimicrobiia</taxon>
        <taxon>Candidatus Uabimicrobiales</taxon>
        <taxon>Candidatus Uabimicrobiaceae</taxon>
        <taxon>Candidatus Uabimicrobium</taxon>
    </lineage>
</organism>
<dbReference type="KEGG" id="uam:UABAM_03530"/>
<dbReference type="RefSeq" id="WP_151969285.1">
    <property type="nucleotide sequence ID" value="NZ_AP019860.1"/>
</dbReference>
<sequence length="220" mass="23136">MRKIAIFSIIMMANFCWATSIQIDPAGATFENGASGGFTTIPSGTVITSLEVEFTGDFATLTNTTGSGGGGLAGFETVITQGSGEGLIWRVNGQTLTNLADDGNLIVRFNQVGTTNGVFQVFESGPVNIENSITIDGIDLTGRDANDINDLLQAIVDDSNVLVAQLQIDSDQIFGNFATDRLVNLGSATVLGISAAVPEPSTYIAMLLGFSLLIGYRRKK</sequence>
<keyword evidence="3" id="KW-1185">Reference proteome</keyword>
<evidence type="ECO:0000313" key="3">
    <source>
        <dbReference type="Proteomes" id="UP000326354"/>
    </source>
</evidence>
<dbReference type="AlphaFoldDB" id="A0A5S9IP93"/>
<feature type="chain" id="PRO_5025027966" evidence="1">
    <location>
        <begin position="19"/>
        <end position="220"/>
    </location>
</feature>
<accession>A0A5S9IP93</accession>
<protein>
    <submittedName>
        <fullName evidence="2">Uncharacterized protein</fullName>
    </submittedName>
</protein>
<proteinExistence type="predicted"/>
<feature type="signal peptide" evidence="1">
    <location>
        <begin position="1"/>
        <end position="18"/>
    </location>
</feature>
<reference evidence="2 3" key="1">
    <citation type="submission" date="2019-08" db="EMBL/GenBank/DDBJ databases">
        <title>Complete genome sequence of Candidatus Uab amorphum.</title>
        <authorList>
            <person name="Shiratori T."/>
            <person name="Suzuki S."/>
            <person name="Kakizawa Y."/>
            <person name="Ishida K."/>
        </authorList>
    </citation>
    <scope>NUCLEOTIDE SEQUENCE [LARGE SCALE GENOMIC DNA]</scope>
    <source>
        <strain evidence="2 3">SRT547</strain>
    </source>
</reference>
<name>A0A5S9IP93_UABAM</name>
<gene>
    <name evidence="2" type="ORF">UABAM_03530</name>
</gene>
<keyword evidence="1" id="KW-0732">Signal</keyword>
<dbReference type="Proteomes" id="UP000326354">
    <property type="component" value="Chromosome"/>
</dbReference>
<evidence type="ECO:0000256" key="1">
    <source>
        <dbReference type="SAM" id="SignalP"/>
    </source>
</evidence>